<dbReference type="InterPro" id="IPR009072">
    <property type="entry name" value="Histone-fold"/>
</dbReference>
<comment type="caution">
    <text evidence="2">The sequence shown here is derived from an EMBL/GenBank/DDBJ whole genome shotgun (WGS) entry which is preliminary data.</text>
</comment>
<feature type="compositionally biased region" description="Basic residues" evidence="1">
    <location>
        <begin position="349"/>
        <end position="364"/>
    </location>
</feature>
<proteinExistence type="predicted"/>
<name>A0A8T0EKT8_ARGBR</name>
<dbReference type="GO" id="GO:0046982">
    <property type="term" value="F:protein heterodimerization activity"/>
    <property type="evidence" value="ECO:0007669"/>
    <property type="project" value="InterPro"/>
</dbReference>
<dbReference type="AlphaFoldDB" id="A0A8T0EKT8"/>
<feature type="compositionally biased region" description="Basic residues" evidence="1">
    <location>
        <begin position="372"/>
        <end position="393"/>
    </location>
</feature>
<organism evidence="2 3">
    <name type="scientific">Argiope bruennichi</name>
    <name type="common">Wasp spider</name>
    <name type="synonym">Aranea bruennichi</name>
    <dbReference type="NCBI Taxonomy" id="94029"/>
    <lineage>
        <taxon>Eukaryota</taxon>
        <taxon>Metazoa</taxon>
        <taxon>Ecdysozoa</taxon>
        <taxon>Arthropoda</taxon>
        <taxon>Chelicerata</taxon>
        <taxon>Arachnida</taxon>
        <taxon>Araneae</taxon>
        <taxon>Araneomorphae</taxon>
        <taxon>Entelegynae</taxon>
        <taxon>Araneoidea</taxon>
        <taxon>Araneidae</taxon>
        <taxon>Argiope</taxon>
    </lineage>
</organism>
<dbReference type="Gene3D" id="1.10.20.10">
    <property type="entry name" value="Histone, subunit A"/>
    <property type="match status" value="1"/>
</dbReference>
<dbReference type="Proteomes" id="UP000807504">
    <property type="component" value="Unassembled WGS sequence"/>
</dbReference>
<sequence length="519" mass="59101">MAGNKRINYKSCLEIFKKFYFPSERIEDSAIELISNLLNDVNSMLISCIETHYSSVARVNGQTFHRLARKVIDEKFPEDLKTNALSEAYKQLALLESGCITFGENGTEAKFKRNDIQRSTREEIELKRIEASMRLFKLGIGKMCHDVVSNMKVNSNAMGSLAFYMHEFCKMVAEKASEQFGQKEELTVVDLKHILTEYLKDGVQRTAISEGSKSVALYENDLIEFKPRKTYESEWSPDNILFEKIFNTIFKPGIKILLNEIDPSSEADSKAQRFLGHILMDLTRYIAEHASKTCRKEKIFEMKDDEILRSVSETFPQQLKELALVKGSKDVMEFQSGMISYERTYLRQERRKSKDSRKRPKRERQRSEKHAKVLKSKRKSFKSSRISKSRKASRSPNRLQTSKKRRSKSSPTDKVGTTKSKITDASQNFAAALTSSAPKSFSRVNVSLERETARNLSQVLEQVCEVLIDISVSHAGNSEELDVEDIQAALLELFPEGLAIHALSVASNAVSAYCDEVED</sequence>
<evidence type="ECO:0000256" key="1">
    <source>
        <dbReference type="SAM" id="MobiDB-lite"/>
    </source>
</evidence>
<evidence type="ECO:0000313" key="2">
    <source>
        <dbReference type="EMBL" id="KAF8774517.1"/>
    </source>
</evidence>
<accession>A0A8T0EKT8</accession>
<protein>
    <submittedName>
        <fullName evidence="2">Uncharacterized protein</fullName>
    </submittedName>
</protein>
<reference evidence="2" key="2">
    <citation type="submission" date="2020-06" db="EMBL/GenBank/DDBJ databases">
        <authorList>
            <person name="Sheffer M."/>
        </authorList>
    </citation>
    <scope>NUCLEOTIDE SEQUENCE</scope>
</reference>
<reference evidence="2" key="1">
    <citation type="journal article" date="2020" name="bioRxiv">
        <title>Chromosome-level reference genome of the European wasp spider Argiope bruennichi: a resource for studies on range expansion and evolutionary adaptation.</title>
        <authorList>
            <person name="Sheffer M.M."/>
            <person name="Hoppe A."/>
            <person name="Krehenwinkel H."/>
            <person name="Uhl G."/>
            <person name="Kuss A.W."/>
            <person name="Jensen L."/>
            <person name="Jensen C."/>
            <person name="Gillespie R.G."/>
            <person name="Hoff K.J."/>
            <person name="Prost S."/>
        </authorList>
    </citation>
    <scope>NUCLEOTIDE SEQUENCE</scope>
</reference>
<feature type="region of interest" description="Disordered" evidence="1">
    <location>
        <begin position="345"/>
        <end position="421"/>
    </location>
</feature>
<dbReference type="EMBL" id="JABXBU010002227">
    <property type="protein sequence ID" value="KAF8774517.1"/>
    <property type="molecule type" value="Genomic_DNA"/>
</dbReference>
<dbReference type="SUPFAM" id="SSF47113">
    <property type="entry name" value="Histone-fold"/>
    <property type="match status" value="1"/>
</dbReference>
<gene>
    <name evidence="2" type="ORF">HNY73_017057</name>
</gene>
<evidence type="ECO:0000313" key="3">
    <source>
        <dbReference type="Proteomes" id="UP000807504"/>
    </source>
</evidence>
<keyword evidence="3" id="KW-1185">Reference proteome</keyword>